<accession>J9FBT4</accession>
<dbReference type="Proteomes" id="UP000004810">
    <property type="component" value="Unassembled WGS sequence"/>
</dbReference>
<name>J9FBT4_WUCBA</name>
<protein>
    <submittedName>
        <fullName evidence="1">Uncharacterized protein</fullName>
    </submittedName>
</protein>
<proteinExistence type="predicted"/>
<dbReference type="AlphaFoldDB" id="J9FBT4"/>
<gene>
    <name evidence="1" type="ORF">WUBG_04269</name>
</gene>
<comment type="caution">
    <text evidence="1">The sequence shown here is derived from an EMBL/GenBank/DDBJ whole genome shotgun (WGS) entry which is preliminary data.</text>
</comment>
<evidence type="ECO:0000313" key="2">
    <source>
        <dbReference type="Proteomes" id="UP000004810"/>
    </source>
</evidence>
<reference evidence="2" key="1">
    <citation type="submission" date="2012-08" db="EMBL/GenBank/DDBJ databases">
        <title>The Genome Sequence of Wuchereria bancrofti.</title>
        <authorList>
            <person name="Nutman T.B."/>
            <person name="Fink D.L."/>
            <person name="Russ C."/>
            <person name="Young S."/>
            <person name="Zeng Q."/>
            <person name="Koehrsen M."/>
            <person name="Alvarado L."/>
            <person name="Berlin A."/>
            <person name="Chapman S.B."/>
            <person name="Chen Z."/>
            <person name="Freedman E."/>
            <person name="Gellesch M."/>
            <person name="Goldberg J."/>
            <person name="Griggs A."/>
            <person name="Gujja S."/>
            <person name="Heilman E.R."/>
            <person name="Heiman D."/>
            <person name="Hepburn T."/>
            <person name="Howarth C."/>
            <person name="Jen D."/>
            <person name="Larson L."/>
            <person name="Lewis B."/>
            <person name="Mehta T."/>
            <person name="Park D."/>
            <person name="Pearson M."/>
            <person name="Roberts A."/>
            <person name="Saif S."/>
            <person name="Shea T."/>
            <person name="Shenoy N."/>
            <person name="Sisk P."/>
            <person name="Stolte C."/>
            <person name="Sykes S."/>
            <person name="Walk T."/>
            <person name="White J."/>
            <person name="Yandava C."/>
            <person name="Haas B."/>
            <person name="Henn M.R."/>
            <person name="Nusbaum C."/>
            <person name="Birren B."/>
        </authorList>
    </citation>
    <scope>NUCLEOTIDE SEQUENCE [LARGE SCALE GENOMIC DNA]</scope>
    <source>
        <strain evidence="2">NA</strain>
    </source>
</reference>
<evidence type="ECO:0000313" key="1">
    <source>
        <dbReference type="EMBL" id="EJW84819.1"/>
    </source>
</evidence>
<sequence length="101" mass="11652">MTKHIQRYETAYSKQVIEKALVECSRTEWNERPVEARHSAPMILSSTYLFIILDMAFATVEDGRVDALWRGNEVLKAKAMTKQKYPLLCALKIIPPAIHIY</sequence>
<organism evidence="1 2">
    <name type="scientific">Wuchereria bancrofti</name>
    <dbReference type="NCBI Taxonomy" id="6293"/>
    <lineage>
        <taxon>Eukaryota</taxon>
        <taxon>Metazoa</taxon>
        <taxon>Ecdysozoa</taxon>
        <taxon>Nematoda</taxon>
        <taxon>Chromadorea</taxon>
        <taxon>Rhabditida</taxon>
        <taxon>Spirurina</taxon>
        <taxon>Spiruromorpha</taxon>
        <taxon>Filarioidea</taxon>
        <taxon>Onchocercidae</taxon>
        <taxon>Wuchereria</taxon>
    </lineage>
</organism>
<dbReference type="EMBL" id="ADBV01001442">
    <property type="protein sequence ID" value="EJW84819.1"/>
    <property type="molecule type" value="Genomic_DNA"/>
</dbReference>